<dbReference type="EMBL" id="JBEUSY010000557">
    <property type="protein sequence ID" value="KAL1226911.1"/>
    <property type="molecule type" value="Genomic_DNA"/>
</dbReference>
<name>A0ABR3K146_TRISP</name>
<keyword evidence="2" id="KW-1185">Reference proteome</keyword>
<organism evidence="1 2">
    <name type="scientific">Trichinella spiralis</name>
    <name type="common">Trichina worm</name>
    <dbReference type="NCBI Taxonomy" id="6334"/>
    <lineage>
        <taxon>Eukaryota</taxon>
        <taxon>Metazoa</taxon>
        <taxon>Ecdysozoa</taxon>
        <taxon>Nematoda</taxon>
        <taxon>Enoplea</taxon>
        <taxon>Dorylaimia</taxon>
        <taxon>Trichinellida</taxon>
        <taxon>Trichinellidae</taxon>
        <taxon>Trichinella</taxon>
    </lineage>
</organism>
<proteinExistence type="predicted"/>
<protein>
    <submittedName>
        <fullName evidence="1">Uncharacterized protein</fullName>
    </submittedName>
</protein>
<sequence length="30" mass="3353">MICSDFAEDDVQILAVCRVVSKQKILVLLC</sequence>
<dbReference type="Proteomes" id="UP001558632">
    <property type="component" value="Unassembled WGS sequence"/>
</dbReference>
<reference evidence="1 2" key="1">
    <citation type="submission" date="2024-07" db="EMBL/GenBank/DDBJ databases">
        <title>Enhanced genomic and transcriptomic resources for Trichinella pseudospiralis and T. spiralis underpin the discovery of pronounced molecular differences between stages and species.</title>
        <authorList>
            <person name="Pasi K.K."/>
            <person name="La Rosa G."/>
            <person name="Gomez-Morales M.A."/>
            <person name="Tosini F."/>
            <person name="Sumanam S."/>
            <person name="Young N.D."/>
            <person name="Chang B.C."/>
            <person name="Robin G.B."/>
        </authorList>
    </citation>
    <scope>NUCLEOTIDE SEQUENCE [LARGE SCALE GENOMIC DNA]</scope>
    <source>
        <strain evidence="1">ISS534</strain>
    </source>
</reference>
<gene>
    <name evidence="1" type="ORF">TSPI_00001</name>
</gene>
<comment type="caution">
    <text evidence="1">The sequence shown here is derived from an EMBL/GenBank/DDBJ whole genome shotgun (WGS) entry which is preliminary data.</text>
</comment>
<evidence type="ECO:0000313" key="2">
    <source>
        <dbReference type="Proteomes" id="UP001558632"/>
    </source>
</evidence>
<evidence type="ECO:0000313" key="1">
    <source>
        <dbReference type="EMBL" id="KAL1226911.1"/>
    </source>
</evidence>
<accession>A0ABR3K146</accession>